<dbReference type="GO" id="GO:0016887">
    <property type="term" value="F:ATP hydrolysis activity"/>
    <property type="evidence" value="ECO:0007669"/>
    <property type="project" value="InterPro"/>
</dbReference>
<dbReference type="AlphaFoldDB" id="A0A449BAR8"/>
<keyword evidence="3 5" id="KW-0067">ATP-binding</keyword>
<gene>
    <name evidence="5" type="primary">ecsA</name>
    <name evidence="5" type="ORF">NCTC10184_00526</name>
</gene>
<dbReference type="SMART" id="SM00382">
    <property type="entry name" value="AAA"/>
    <property type="match status" value="1"/>
</dbReference>
<evidence type="ECO:0000313" key="6">
    <source>
        <dbReference type="Proteomes" id="UP000290876"/>
    </source>
</evidence>
<keyword evidence="2" id="KW-0547">Nucleotide-binding</keyword>
<dbReference type="Pfam" id="PF00005">
    <property type="entry name" value="ABC_tran"/>
    <property type="match status" value="1"/>
</dbReference>
<evidence type="ECO:0000259" key="4">
    <source>
        <dbReference type="PROSITE" id="PS50893"/>
    </source>
</evidence>
<evidence type="ECO:0000256" key="3">
    <source>
        <dbReference type="ARBA" id="ARBA00022840"/>
    </source>
</evidence>
<proteinExistence type="predicted"/>
<dbReference type="Gene3D" id="3.40.50.300">
    <property type="entry name" value="P-loop containing nucleotide triphosphate hydrolases"/>
    <property type="match status" value="1"/>
</dbReference>
<dbReference type="GO" id="GO:0005524">
    <property type="term" value="F:ATP binding"/>
    <property type="evidence" value="ECO:0007669"/>
    <property type="project" value="UniProtKB-KW"/>
</dbReference>
<dbReference type="Proteomes" id="UP000290876">
    <property type="component" value="Chromosome"/>
</dbReference>
<dbReference type="RefSeq" id="WP_129623121.1">
    <property type="nucleotide sequence ID" value="NZ_LR215043.1"/>
</dbReference>
<dbReference type="PANTHER" id="PTHR42939:SF1">
    <property type="entry name" value="ABC TRANSPORTER ATP-BINDING PROTEIN ALBC-RELATED"/>
    <property type="match status" value="1"/>
</dbReference>
<reference evidence="5 6" key="1">
    <citation type="submission" date="2019-01" db="EMBL/GenBank/DDBJ databases">
        <authorList>
            <consortium name="Pathogen Informatics"/>
        </authorList>
    </citation>
    <scope>NUCLEOTIDE SEQUENCE [LARGE SCALE GENOMIC DNA]</scope>
    <source>
        <strain evidence="5 6">NCTC10184</strain>
    </source>
</reference>
<organism evidence="5 6">
    <name type="scientific">Mycoplasmopsis columbinasalis</name>
    <dbReference type="NCBI Taxonomy" id="114880"/>
    <lineage>
        <taxon>Bacteria</taxon>
        <taxon>Bacillati</taxon>
        <taxon>Mycoplasmatota</taxon>
        <taxon>Mycoplasmoidales</taxon>
        <taxon>Metamycoplasmataceae</taxon>
        <taxon>Mycoplasmopsis</taxon>
    </lineage>
</organism>
<protein>
    <submittedName>
        <fullName evidence="5">ABC transporter ATP-binding protein</fullName>
    </submittedName>
</protein>
<evidence type="ECO:0000256" key="2">
    <source>
        <dbReference type="ARBA" id="ARBA00022741"/>
    </source>
</evidence>
<dbReference type="KEGG" id="mcob:NCTC10184_00526"/>
<feature type="domain" description="ABC transporter" evidence="4">
    <location>
        <begin position="45"/>
        <end position="279"/>
    </location>
</feature>
<dbReference type="InterPro" id="IPR003593">
    <property type="entry name" value="AAA+_ATPase"/>
</dbReference>
<dbReference type="EMBL" id="LR215043">
    <property type="protein sequence ID" value="VEU78286.1"/>
    <property type="molecule type" value="Genomic_DNA"/>
</dbReference>
<dbReference type="OrthoDB" id="9775135at2"/>
<name>A0A449BAR8_9BACT</name>
<dbReference type="SUPFAM" id="SSF52540">
    <property type="entry name" value="P-loop containing nucleoside triphosphate hydrolases"/>
    <property type="match status" value="1"/>
</dbReference>
<dbReference type="PANTHER" id="PTHR42939">
    <property type="entry name" value="ABC TRANSPORTER ATP-BINDING PROTEIN ALBC-RELATED"/>
    <property type="match status" value="1"/>
</dbReference>
<dbReference type="InterPro" id="IPR003439">
    <property type="entry name" value="ABC_transporter-like_ATP-bd"/>
</dbReference>
<dbReference type="InterPro" id="IPR027417">
    <property type="entry name" value="P-loop_NTPase"/>
</dbReference>
<dbReference type="PROSITE" id="PS50893">
    <property type="entry name" value="ABC_TRANSPORTER_2"/>
    <property type="match status" value="1"/>
</dbReference>
<sequence length="344" mass="39504">MKKKIKNCYLNWKTRFENAKKHRQKIKSAKELAAADTLVDAEAAIQIHHLTMPFKVKFGTYKYALDDVSFTIKKGQFHGFIGDNGAGKTTTIRSILGFYSNYIGKIFINSELAQLEKTKLTIGYIPEVALFPKQLTIREYLIAMARISKIPSKDVIRRVDALLADFGFNTSEFNKSPSQMSSGQKKKIMLMQALLSNPDILIMDEPVANLDPTARNDFYQLIKKLNQAGKTIFISSHILLELEQYIDSYTILKDGKVLESGILAEKNKNIEYNYILELNDNKQILGFLHARQIQYKQNEKNLEVKLTDRQKFSLLGYIAVEKIELIKFSENKFNIDQVFFKGYN</sequence>
<evidence type="ECO:0000313" key="5">
    <source>
        <dbReference type="EMBL" id="VEU78286.1"/>
    </source>
</evidence>
<keyword evidence="6" id="KW-1185">Reference proteome</keyword>
<accession>A0A449BAR8</accession>
<evidence type="ECO:0000256" key="1">
    <source>
        <dbReference type="ARBA" id="ARBA00022448"/>
    </source>
</evidence>
<dbReference type="InterPro" id="IPR051782">
    <property type="entry name" value="ABC_Transporter_VariousFunc"/>
</dbReference>
<dbReference type="CDD" id="cd03230">
    <property type="entry name" value="ABC_DR_subfamily_A"/>
    <property type="match status" value="1"/>
</dbReference>
<keyword evidence="1" id="KW-0813">Transport</keyword>